<keyword evidence="3" id="KW-0378">Hydrolase</keyword>
<dbReference type="Proteomes" id="UP001589692">
    <property type="component" value="Unassembled WGS sequence"/>
</dbReference>
<evidence type="ECO:0000313" key="4">
    <source>
        <dbReference type="Proteomes" id="UP001589692"/>
    </source>
</evidence>
<evidence type="ECO:0000256" key="1">
    <source>
        <dbReference type="SAM" id="Phobius"/>
    </source>
</evidence>
<feature type="domain" description="Beta-lactamase-related" evidence="2">
    <location>
        <begin position="164"/>
        <end position="425"/>
    </location>
</feature>
<evidence type="ECO:0000259" key="2">
    <source>
        <dbReference type="Pfam" id="PF00144"/>
    </source>
</evidence>
<keyword evidence="1" id="KW-0472">Membrane</keyword>
<comment type="caution">
    <text evidence="3">The sequence shown here is derived from an EMBL/GenBank/DDBJ whole genome shotgun (WGS) entry which is preliminary data.</text>
</comment>
<proteinExistence type="predicted"/>
<dbReference type="EMBL" id="JBHMAA010000028">
    <property type="protein sequence ID" value="MFB9951771.1"/>
    <property type="molecule type" value="Genomic_DNA"/>
</dbReference>
<dbReference type="PANTHER" id="PTHR43283">
    <property type="entry name" value="BETA-LACTAMASE-RELATED"/>
    <property type="match status" value="1"/>
</dbReference>
<accession>A0ABV6AMD0</accession>
<dbReference type="Gene3D" id="3.40.710.10">
    <property type="entry name" value="DD-peptidase/beta-lactamase superfamily"/>
    <property type="match status" value="1"/>
</dbReference>
<dbReference type="InterPro" id="IPR012338">
    <property type="entry name" value="Beta-lactam/transpept-like"/>
</dbReference>
<organism evidence="3 4">
    <name type="scientific">Rhizobium puerariae</name>
    <dbReference type="NCBI Taxonomy" id="1585791"/>
    <lineage>
        <taxon>Bacteria</taxon>
        <taxon>Pseudomonadati</taxon>
        <taxon>Pseudomonadota</taxon>
        <taxon>Alphaproteobacteria</taxon>
        <taxon>Hyphomicrobiales</taxon>
        <taxon>Rhizobiaceae</taxon>
        <taxon>Rhizobium/Agrobacterium group</taxon>
        <taxon>Rhizobium</taxon>
    </lineage>
</organism>
<keyword evidence="4" id="KW-1185">Reference proteome</keyword>
<reference evidence="3 4" key="1">
    <citation type="submission" date="2024-09" db="EMBL/GenBank/DDBJ databases">
        <authorList>
            <person name="Sun Q."/>
            <person name="Mori K."/>
        </authorList>
    </citation>
    <scope>NUCLEOTIDE SEQUENCE [LARGE SCALE GENOMIC DNA]</scope>
    <source>
        <strain evidence="3 4">TBRC 4938</strain>
    </source>
</reference>
<gene>
    <name evidence="3" type="ORF">ACFFP0_23220</name>
</gene>
<dbReference type="Pfam" id="PF00144">
    <property type="entry name" value="Beta-lactamase"/>
    <property type="match status" value="1"/>
</dbReference>
<dbReference type="PANTHER" id="PTHR43283:SF7">
    <property type="entry name" value="BETA-LACTAMASE-RELATED DOMAIN-CONTAINING PROTEIN"/>
    <property type="match status" value="1"/>
</dbReference>
<dbReference type="RefSeq" id="WP_377264587.1">
    <property type="nucleotide sequence ID" value="NZ_JBHMAA010000028.1"/>
</dbReference>
<dbReference type="InterPro" id="IPR050789">
    <property type="entry name" value="Diverse_Enzym_Activities"/>
</dbReference>
<keyword evidence="1" id="KW-0812">Transmembrane</keyword>
<dbReference type="GO" id="GO:0016787">
    <property type="term" value="F:hydrolase activity"/>
    <property type="evidence" value="ECO:0007669"/>
    <property type="project" value="UniProtKB-KW"/>
</dbReference>
<feature type="transmembrane region" description="Helical" evidence="1">
    <location>
        <begin position="7"/>
        <end position="27"/>
    </location>
</feature>
<protein>
    <submittedName>
        <fullName evidence="3">Serine hydrolase domain-containing protein</fullName>
        <ecNumber evidence="3">3.-.-.-</ecNumber>
    </submittedName>
</protein>
<sequence>MRLLIRIVKVFVGVCIVGLIGLGAWLYTAPPELLRVGSGYAAKIVCSNVFIAGRPDDEVLAVDVQAPGHPLLRLMQVSVDRPEKRVHAALLGFIAGNDAVYRDGLGCAVTPDGVPPVVAAGAARSAPTVAEASALWPDGGTVESEPRVAAILSDAGLTGPGMRAVIVAKGGRIVGEAYGPGFSKDTPLLGWSMTKTVTAAIVGTLIRDGRLSLEDKGLFPQWRNDQRGDIRLADLLAMESGLAFNENYGTVADVTRMLYLERDMANFAADQPLEADPGSRFNYSSGTGVILSKVWMDRIGGGEAALGYPGEALFGPLGMTSAVMETDAAGTFVGSSYMYATARDWTRMGLLLARGGVWNGRRILTDDFVAQMRQPNRTSNGRYSKMQTWLPGKDAGLPADTFILDGHDGQNVIVVPSLDLVVVRLGLTPGWERYNPLRLVSEAVKATTAP</sequence>
<name>A0ABV6AMD0_9HYPH</name>
<dbReference type="InterPro" id="IPR001466">
    <property type="entry name" value="Beta-lactam-related"/>
</dbReference>
<dbReference type="EC" id="3.-.-.-" evidence="3"/>
<dbReference type="SUPFAM" id="SSF56601">
    <property type="entry name" value="beta-lactamase/transpeptidase-like"/>
    <property type="match status" value="1"/>
</dbReference>
<keyword evidence="1" id="KW-1133">Transmembrane helix</keyword>
<evidence type="ECO:0000313" key="3">
    <source>
        <dbReference type="EMBL" id="MFB9951771.1"/>
    </source>
</evidence>